<dbReference type="AlphaFoldDB" id="A0A0G1MRM9"/>
<dbReference type="GO" id="GO:0009231">
    <property type="term" value="P:riboflavin biosynthetic process"/>
    <property type="evidence" value="ECO:0007669"/>
    <property type="project" value="InterPro"/>
</dbReference>
<comment type="caution">
    <text evidence="2">The sequence shown here is derived from an EMBL/GenBank/DDBJ whole genome shotgun (WGS) entry which is preliminary data.</text>
</comment>
<gene>
    <name evidence="2" type="ORF">UX13_C0002G0009</name>
</gene>
<proteinExistence type="predicted"/>
<evidence type="ECO:0000313" key="2">
    <source>
        <dbReference type="EMBL" id="KKU10854.1"/>
    </source>
</evidence>
<dbReference type="InterPro" id="IPR002734">
    <property type="entry name" value="RibDG_C"/>
</dbReference>
<accession>A0A0G1MRM9</accession>
<dbReference type="SUPFAM" id="SSF53597">
    <property type="entry name" value="Dihydrofolate reductase-like"/>
    <property type="match status" value="1"/>
</dbReference>
<dbReference type="EMBL" id="LCLA01000002">
    <property type="protein sequence ID" value="KKU10854.1"/>
    <property type="molecule type" value="Genomic_DNA"/>
</dbReference>
<dbReference type="InterPro" id="IPR050765">
    <property type="entry name" value="Riboflavin_Biosynth_HTPR"/>
</dbReference>
<protein>
    <submittedName>
        <fullName evidence="2">Bifunctional deaminase-reductase domain protein</fullName>
    </submittedName>
</protein>
<evidence type="ECO:0000259" key="1">
    <source>
        <dbReference type="Pfam" id="PF01872"/>
    </source>
</evidence>
<dbReference type="Proteomes" id="UP000034329">
    <property type="component" value="Unassembled WGS sequence"/>
</dbReference>
<dbReference type="PANTHER" id="PTHR38011:SF11">
    <property type="entry name" value="2,5-DIAMINO-6-RIBOSYLAMINO-4(3H)-PYRIMIDINONE 5'-PHOSPHATE REDUCTASE"/>
    <property type="match status" value="1"/>
</dbReference>
<organism evidence="2 3">
    <name type="scientific">Candidatus Woesebacteria bacterium GW2011_GWB1_45_5</name>
    <dbReference type="NCBI Taxonomy" id="1618581"/>
    <lineage>
        <taxon>Bacteria</taxon>
        <taxon>Candidatus Woeseibacteriota</taxon>
    </lineage>
</organism>
<reference evidence="2 3" key="1">
    <citation type="journal article" date="2015" name="Nature">
        <title>rRNA introns, odd ribosomes, and small enigmatic genomes across a large radiation of phyla.</title>
        <authorList>
            <person name="Brown C.T."/>
            <person name="Hug L.A."/>
            <person name="Thomas B.C."/>
            <person name="Sharon I."/>
            <person name="Castelle C.J."/>
            <person name="Singh A."/>
            <person name="Wilkins M.J."/>
            <person name="Williams K.H."/>
            <person name="Banfield J.F."/>
        </authorList>
    </citation>
    <scope>NUCLEOTIDE SEQUENCE [LARGE SCALE GENOMIC DNA]</scope>
</reference>
<name>A0A0G1MRM9_9BACT</name>
<dbReference type="Gene3D" id="3.40.430.10">
    <property type="entry name" value="Dihydrofolate Reductase, subunit A"/>
    <property type="match status" value="1"/>
</dbReference>
<feature type="domain" description="Bacterial bifunctional deaminase-reductase C-terminal" evidence="1">
    <location>
        <begin position="2"/>
        <end position="161"/>
    </location>
</feature>
<dbReference type="Pfam" id="PF01872">
    <property type="entry name" value="RibD_C"/>
    <property type="match status" value="1"/>
</dbReference>
<dbReference type="PANTHER" id="PTHR38011">
    <property type="entry name" value="DIHYDROFOLATE REDUCTASE FAMILY PROTEIN (AFU_ORTHOLOGUE AFUA_8G06820)"/>
    <property type="match status" value="1"/>
</dbReference>
<dbReference type="GO" id="GO:0008703">
    <property type="term" value="F:5-amino-6-(5-phosphoribosylamino)uracil reductase activity"/>
    <property type="evidence" value="ECO:0007669"/>
    <property type="project" value="InterPro"/>
</dbReference>
<dbReference type="InterPro" id="IPR024072">
    <property type="entry name" value="DHFR-like_dom_sf"/>
</dbReference>
<evidence type="ECO:0000313" key="3">
    <source>
        <dbReference type="Proteomes" id="UP000034329"/>
    </source>
</evidence>
<sequence length="172" mass="19357">MKVTLWMAMSVNGIIARENNEEDFISHDSWLGWLDAIRPVGYLIWGRKTHEVVKKWPKEYFDNLKGIRVIVVSSNPDYETGDGFELAESPKDALSRLEKDGAKEVVLTGGSTVNSSFAKLGLIDEVILNIEPVIVGKGIPLFNPDLFDLKLELVQMKPSKSKTIQLHYKVTK</sequence>